<dbReference type="FunFam" id="1.20.140.40:FF:000002">
    <property type="entry name" value="Putative invertase inhibitor"/>
    <property type="match status" value="1"/>
</dbReference>
<accession>A0A9Q0F8W1</accession>
<evidence type="ECO:0000256" key="1">
    <source>
        <dbReference type="ARBA" id="ARBA00022729"/>
    </source>
</evidence>
<dbReference type="AlphaFoldDB" id="A0A9Q0F8W1"/>
<comment type="caution">
    <text evidence="6">The sequence shown here is derived from an EMBL/GenBank/DDBJ whole genome shotgun (WGS) entry which is preliminary data.</text>
</comment>
<evidence type="ECO:0000256" key="4">
    <source>
        <dbReference type="SAM" id="SignalP"/>
    </source>
</evidence>
<dbReference type="EMBL" id="JAKUCV010006786">
    <property type="protein sequence ID" value="KAJ4825891.1"/>
    <property type="molecule type" value="Genomic_DNA"/>
</dbReference>
<name>A0A9Q0F8W1_9ROSI</name>
<dbReference type="Proteomes" id="UP001141552">
    <property type="component" value="Unassembled WGS sequence"/>
</dbReference>
<keyword evidence="2" id="KW-1015">Disulfide bond</keyword>
<keyword evidence="1 4" id="KW-0732">Signal</keyword>
<proteinExistence type="inferred from homology"/>
<evidence type="ECO:0000256" key="3">
    <source>
        <dbReference type="ARBA" id="ARBA00038471"/>
    </source>
</evidence>
<dbReference type="InterPro" id="IPR006501">
    <property type="entry name" value="Pectinesterase_inhib_dom"/>
</dbReference>
<feature type="chain" id="PRO_5040218169" description="Pectinesterase inhibitor domain-containing protein" evidence="4">
    <location>
        <begin position="25"/>
        <end position="195"/>
    </location>
</feature>
<keyword evidence="7" id="KW-1185">Reference proteome</keyword>
<reference evidence="6" key="1">
    <citation type="submission" date="2022-02" db="EMBL/GenBank/DDBJ databases">
        <authorList>
            <person name="Henning P.M."/>
            <person name="McCubbin A.G."/>
            <person name="Shore J.S."/>
        </authorList>
    </citation>
    <scope>NUCLEOTIDE SEQUENCE</scope>
    <source>
        <strain evidence="6">F60SS</strain>
        <tissue evidence="6">Leaves</tissue>
    </source>
</reference>
<organism evidence="6 7">
    <name type="scientific">Turnera subulata</name>
    <dbReference type="NCBI Taxonomy" id="218843"/>
    <lineage>
        <taxon>Eukaryota</taxon>
        <taxon>Viridiplantae</taxon>
        <taxon>Streptophyta</taxon>
        <taxon>Embryophyta</taxon>
        <taxon>Tracheophyta</taxon>
        <taxon>Spermatophyta</taxon>
        <taxon>Magnoliopsida</taxon>
        <taxon>eudicotyledons</taxon>
        <taxon>Gunneridae</taxon>
        <taxon>Pentapetalae</taxon>
        <taxon>rosids</taxon>
        <taxon>fabids</taxon>
        <taxon>Malpighiales</taxon>
        <taxon>Passifloraceae</taxon>
        <taxon>Turnera</taxon>
    </lineage>
</organism>
<feature type="signal peptide" evidence="4">
    <location>
        <begin position="1"/>
        <end position="24"/>
    </location>
</feature>
<evidence type="ECO:0000313" key="7">
    <source>
        <dbReference type="Proteomes" id="UP001141552"/>
    </source>
</evidence>
<dbReference type="OrthoDB" id="1915198at2759"/>
<dbReference type="CDD" id="cd15795">
    <property type="entry name" value="PMEI-Pla_a_1_like"/>
    <property type="match status" value="1"/>
</dbReference>
<gene>
    <name evidence="6" type="ORF">Tsubulata_036550</name>
</gene>
<protein>
    <recommendedName>
        <fullName evidence="5">Pectinesterase inhibitor domain-containing protein</fullName>
    </recommendedName>
</protein>
<dbReference type="SUPFAM" id="SSF101148">
    <property type="entry name" value="Plant invertase/pectin methylesterase inhibitor"/>
    <property type="match status" value="1"/>
</dbReference>
<evidence type="ECO:0000256" key="2">
    <source>
        <dbReference type="ARBA" id="ARBA00023157"/>
    </source>
</evidence>
<dbReference type="GO" id="GO:0004857">
    <property type="term" value="F:enzyme inhibitor activity"/>
    <property type="evidence" value="ECO:0007669"/>
    <property type="project" value="InterPro"/>
</dbReference>
<comment type="similarity">
    <text evidence="3">Belongs to the PMEI family.</text>
</comment>
<dbReference type="Pfam" id="PF04043">
    <property type="entry name" value="PMEI"/>
    <property type="match status" value="1"/>
</dbReference>
<reference evidence="6" key="2">
    <citation type="journal article" date="2023" name="Plants (Basel)">
        <title>Annotation of the Turnera subulata (Passifloraceae) Draft Genome Reveals the S-Locus Evolved after the Divergence of Turneroideae from Passifloroideae in a Stepwise Manner.</title>
        <authorList>
            <person name="Henning P.M."/>
            <person name="Roalson E.H."/>
            <person name="Mir W."/>
            <person name="McCubbin A.G."/>
            <person name="Shore J.S."/>
        </authorList>
    </citation>
    <scope>NUCLEOTIDE SEQUENCE</scope>
    <source>
        <strain evidence="6">F60SS</strain>
    </source>
</reference>
<dbReference type="InterPro" id="IPR034088">
    <property type="entry name" value="Pla_a_1-like"/>
</dbReference>
<dbReference type="InterPro" id="IPR035513">
    <property type="entry name" value="Invertase/methylesterase_inhib"/>
</dbReference>
<evidence type="ECO:0000313" key="6">
    <source>
        <dbReference type="EMBL" id="KAJ4825891.1"/>
    </source>
</evidence>
<evidence type="ECO:0000259" key="5">
    <source>
        <dbReference type="SMART" id="SM00856"/>
    </source>
</evidence>
<dbReference type="PANTHER" id="PTHR35357">
    <property type="entry name" value="OS02G0537100 PROTEIN"/>
    <property type="match status" value="1"/>
</dbReference>
<dbReference type="SMART" id="SM00856">
    <property type="entry name" value="PMEI"/>
    <property type="match status" value="1"/>
</dbReference>
<dbReference type="NCBIfam" id="TIGR01614">
    <property type="entry name" value="PME_inhib"/>
    <property type="match status" value="1"/>
</dbReference>
<feature type="domain" description="Pectinesterase inhibitor" evidence="5">
    <location>
        <begin position="27"/>
        <end position="183"/>
    </location>
</feature>
<dbReference type="GO" id="GO:0005576">
    <property type="term" value="C:extracellular region"/>
    <property type="evidence" value="ECO:0007669"/>
    <property type="project" value="UniProtKB-ARBA"/>
</dbReference>
<dbReference type="Gene3D" id="1.20.140.40">
    <property type="entry name" value="Invertase/pectin methylesterase inhibitor family protein"/>
    <property type="match status" value="1"/>
</dbReference>
<dbReference type="PANTHER" id="PTHR35357:SF17">
    <property type="entry name" value="PECTINESTERASE INHIBITOR 12"/>
    <property type="match status" value="1"/>
</dbReference>
<sequence length="195" mass="21590">MSSILSISLFIQLLLLFGVQDAGATPPSHNLIHETCRKCARNDPNLSYDFCVTSLQAAPDSRCANLTQLGVISLKLTRQNLTATKKYIRHLLKNKTSHQYDDPYIRSCLKDCFRLYSDAILSLKEAIADYKSTNYADANIKVSSVLDASTTCEDGFKEKQGVSSPLTKRNSDTFHLSALALSIINMHDPPPIGIH</sequence>